<evidence type="ECO:0000256" key="1">
    <source>
        <dbReference type="ARBA" id="ARBA00004479"/>
    </source>
</evidence>
<keyword evidence="2 11" id="KW-0812">Transmembrane</keyword>
<evidence type="ECO:0000256" key="9">
    <source>
        <dbReference type="ARBA" id="ARBA00039865"/>
    </source>
</evidence>
<proteinExistence type="inferred from homology"/>
<dbReference type="InterPro" id="IPR016186">
    <property type="entry name" value="C-type_lectin-like/link_sf"/>
</dbReference>
<accession>A0A9W8Y1B6</accession>
<keyword evidence="14" id="KW-1185">Reference proteome</keyword>
<gene>
    <name evidence="13" type="primary">MTC6</name>
    <name evidence="13" type="ORF">N0V83_009145</name>
</gene>
<evidence type="ECO:0000259" key="12">
    <source>
        <dbReference type="PROSITE" id="PS50041"/>
    </source>
</evidence>
<dbReference type="PROSITE" id="PS50041">
    <property type="entry name" value="C_TYPE_LECTIN_2"/>
    <property type="match status" value="1"/>
</dbReference>
<evidence type="ECO:0000256" key="7">
    <source>
        <dbReference type="ARBA" id="ARBA00037703"/>
    </source>
</evidence>
<keyword evidence="6" id="KW-0325">Glycoprotein</keyword>
<dbReference type="GO" id="GO:0016020">
    <property type="term" value="C:membrane"/>
    <property type="evidence" value="ECO:0007669"/>
    <property type="project" value="UniProtKB-SubCell"/>
</dbReference>
<comment type="subcellular location">
    <subcellularLocation>
        <location evidence="1">Membrane</location>
        <topology evidence="1">Single-pass type I membrane protein</topology>
    </subcellularLocation>
</comment>
<evidence type="ECO:0000313" key="13">
    <source>
        <dbReference type="EMBL" id="KAJ4364549.1"/>
    </source>
</evidence>
<sequence length="602" mass="64813">MSTVALRQACFSDNQYEHNAFQKCFSNLLGIGFKRFAVDVYWNPLRTEWSLCPVEQPGSDTDNEQDSVVSGSTVVVSAATASAKIPESTPLQPGGFALGRRQAMSETSSAVSTTAISSSSSLSSGQSTSEAVKPTITSFPTTSGPPLMQIGSYNCTSLMTLGLLTGLLADFMDATDTTTGASLTLLILNLHAASSLSDPDGPALLLSQDQLPQSGTLLSDILKGNLSEDTYTPSRLQDQRANLNSSWYDVDWNNRPAEGYYEASPDANGRLATIDGWPSEAFMEFQEFYRIVASFGTVDPQMQYYNIGSDFDYVFPPGTLTKVVETSIESDGQVSSGCLFAPSENTLTSGTNSSWAMSVPSSLEVGANPDLMSPILSIANLTSCGLSPFLNQSLANTTADKNPLPYAAYVHSSLWSWAPGEPLNVTSDATKNRCVAMTISPYPGRWSVTDCADRYRVACQDPSQPYNWQISSDSTDYEGAASACPSSYQFSVPHTALENAHLLAALQAHRQSVPTDDAILVDLNQLSVADCWVVGINGTCPYLSRTDTDQTRIVVVPTVAAVIIFVLAALTFFVKCAANRREDKRGRKRRMVGGWEYEGVPS</sequence>
<evidence type="ECO:0000256" key="5">
    <source>
        <dbReference type="ARBA" id="ARBA00023136"/>
    </source>
</evidence>
<dbReference type="InterPro" id="IPR001304">
    <property type="entry name" value="C-type_lectin-like"/>
</dbReference>
<comment type="similarity">
    <text evidence="8">Belongs to the MTC6 family.</text>
</comment>
<keyword evidence="5 11" id="KW-0472">Membrane</keyword>
<dbReference type="OrthoDB" id="5573651at2759"/>
<comment type="caution">
    <text evidence="13">The sequence shown here is derived from an EMBL/GenBank/DDBJ whole genome shotgun (WGS) entry which is preliminary data.</text>
</comment>
<evidence type="ECO:0000313" key="14">
    <source>
        <dbReference type="Proteomes" id="UP001140560"/>
    </source>
</evidence>
<evidence type="ECO:0000256" key="2">
    <source>
        <dbReference type="ARBA" id="ARBA00022692"/>
    </source>
</evidence>
<dbReference type="SUPFAM" id="SSF56436">
    <property type="entry name" value="C-type lectin-like"/>
    <property type="match status" value="1"/>
</dbReference>
<evidence type="ECO:0000256" key="8">
    <source>
        <dbReference type="ARBA" id="ARBA00038159"/>
    </source>
</evidence>
<reference evidence="13" key="1">
    <citation type="submission" date="2022-10" db="EMBL/GenBank/DDBJ databases">
        <title>Tapping the CABI collections for fungal endophytes: first genome assemblies for Collariella, Neodidymelliopsis, Ascochyta clinopodiicola, Didymella pomorum, Didymosphaeria variabile, Neocosmospora piperis and Neocucurbitaria cava.</title>
        <authorList>
            <person name="Hill R."/>
        </authorList>
    </citation>
    <scope>NUCLEOTIDE SEQUENCE</scope>
    <source>
        <strain evidence="13">IMI 356814</strain>
    </source>
</reference>
<comment type="function">
    <text evidence="7">May be involved in telomere capping.</text>
</comment>
<dbReference type="AlphaFoldDB" id="A0A9W8Y1B6"/>
<protein>
    <recommendedName>
        <fullName evidence="9">Maintenance of telomere capping protein 6</fullName>
    </recommendedName>
</protein>
<feature type="transmembrane region" description="Helical" evidence="11">
    <location>
        <begin position="554"/>
        <end position="578"/>
    </location>
</feature>
<keyword evidence="4 11" id="KW-1133">Transmembrane helix</keyword>
<dbReference type="Proteomes" id="UP001140560">
    <property type="component" value="Unassembled WGS sequence"/>
</dbReference>
<evidence type="ECO:0000256" key="4">
    <source>
        <dbReference type="ARBA" id="ARBA00022989"/>
    </source>
</evidence>
<dbReference type="EMBL" id="JAPEUY010000017">
    <property type="protein sequence ID" value="KAJ4364549.1"/>
    <property type="molecule type" value="Genomic_DNA"/>
</dbReference>
<dbReference type="InterPro" id="IPR051008">
    <property type="entry name" value="Telomere_Capping_Maintenance"/>
</dbReference>
<dbReference type="InterPro" id="IPR057530">
    <property type="entry name" value="TIM-barrel_MTC6"/>
</dbReference>
<dbReference type="PANTHER" id="PTHR35518:SF2">
    <property type="entry name" value="MAINTENANCE OF TELOMERE CAPPING PROTEIN 6"/>
    <property type="match status" value="1"/>
</dbReference>
<evidence type="ECO:0000256" key="6">
    <source>
        <dbReference type="ARBA" id="ARBA00023180"/>
    </source>
</evidence>
<organism evidence="13 14">
    <name type="scientific">Neocucurbitaria cava</name>
    <dbReference type="NCBI Taxonomy" id="798079"/>
    <lineage>
        <taxon>Eukaryota</taxon>
        <taxon>Fungi</taxon>
        <taxon>Dikarya</taxon>
        <taxon>Ascomycota</taxon>
        <taxon>Pezizomycotina</taxon>
        <taxon>Dothideomycetes</taxon>
        <taxon>Pleosporomycetidae</taxon>
        <taxon>Pleosporales</taxon>
        <taxon>Pleosporineae</taxon>
        <taxon>Cucurbitariaceae</taxon>
        <taxon>Neocucurbitaria</taxon>
    </lineage>
</organism>
<keyword evidence="3" id="KW-0732">Signal</keyword>
<evidence type="ECO:0000256" key="10">
    <source>
        <dbReference type="SAM" id="MobiDB-lite"/>
    </source>
</evidence>
<evidence type="ECO:0000256" key="11">
    <source>
        <dbReference type="SAM" id="Phobius"/>
    </source>
</evidence>
<feature type="domain" description="C-type lectin" evidence="12">
    <location>
        <begin position="416"/>
        <end position="460"/>
    </location>
</feature>
<feature type="compositionally biased region" description="Low complexity" evidence="10">
    <location>
        <begin position="115"/>
        <end position="131"/>
    </location>
</feature>
<dbReference type="Gene3D" id="3.10.100.10">
    <property type="entry name" value="Mannose-Binding Protein A, subunit A"/>
    <property type="match status" value="1"/>
</dbReference>
<name>A0A9W8Y1B6_9PLEO</name>
<dbReference type="Pfam" id="PF25506">
    <property type="entry name" value="TIM-barrel_MTC6"/>
    <property type="match status" value="1"/>
</dbReference>
<dbReference type="PANTHER" id="PTHR35518">
    <property type="entry name" value="MAINTENANCE OF TELOMOERE CAPPING"/>
    <property type="match status" value="1"/>
</dbReference>
<evidence type="ECO:0000256" key="3">
    <source>
        <dbReference type="ARBA" id="ARBA00022729"/>
    </source>
</evidence>
<dbReference type="InterPro" id="IPR016187">
    <property type="entry name" value="CTDL_fold"/>
</dbReference>
<dbReference type="CDD" id="cd00037">
    <property type="entry name" value="CLECT"/>
    <property type="match status" value="1"/>
</dbReference>
<feature type="region of interest" description="Disordered" evidence="10">
    <location>
        <begin position="115"/>
        <end position="143"/>
    </location>
</feature>